<dbReference type="InterPro" id="IPR036390">
    <property type="entry name" value="WH_DNA-bd_sf"/>
</dbReference>
<dbReference type="Proteomes" id="UP000254258">
    <property type="component" value="Unassembled WGS sequence"/>
</dbReference>
<evidence type="ECO:0000313" key="2">
    <source>
        <dbReference type="Proteomes" id="UP000254258"/>
    </source>
</evidence>
<dbReference type="AlphaFoldDB" id="A0A370WU10"/>
<dbReference type="EMBL" id="QRBE01000011">
    <property type="protein sequence ID" value="RDS79638.1"/>
    <property type="molecule type" value="Genomic_DNA"/>
</dbReference>
<comment type="caution">
    <text evidence="1">The sequence shown here is derived from an EMBL/GenBank/DDBJ whole genome shotgun (WGS) entry which is preliminary data.</text>
</comment>
<dbReference type="SUPFAM" id="SSF46785">
    <property type="entry name" value="Winged helix' DNA-binding domain"/>
    <property type="match status" value="1"/>
</dbReference>
<gene>
    <name evidence="1" type="ORF">DWU98_16340</name>
</gene>
<organism evidence="1 2">
    <name type="scientific">Dyella monticola</name>
    <dbReference type="NCBI Taxonomy" id="1927958"/>
    <lineage>
        <taxon>Bacteria</taxon>
        <taxon>Pseudomonadati</taxon>
        <taxon>Pseudomonadota</taxon>
        <taxon>Gammaproteobacteria</taxon>
        <taxon>Lysobacterales</taxon>
        <taxon>Rhodanobacteraceae</taxon>
        <taxon>Dyella</taxon>
    </lineage>
</organism>
<evidence type="ECO:0000313" key="1">
    <source>
        <dbReference type="EMBL" id="RDS79638.1"/>
    </source>
</evidence>
<dbReference type="RefSeq" id="WP_115496646.1">
    <property type="nucleotide sequence ID" value="NZ_QRBE01000011.1"/>
</dbReference>
<protein>
    <submittedName>
        <fullName evidence="1">Uncharacterized protein</fullName>
    </submittedName>
</protein>
<name>A0A370WU10_9GAMM</name>
<sequence length="386" mass="42746">MIRYTKPHHGDQDPGFDEVAQNELANAVIGALVSATEGRVDVRHEDFLLSPGRRLDLFLRLKVDGQHVDFAIELVRDAYPRDVASAIAHVQSFAPKDRVPVIHMVAANTLSKGARDLLRENGIGYFDLQGNLYIRWRRWLIDVRTQNVKTSSRKSAASKAGLDLFTDARACVVHAILHATRHHANPWLGVQEIAQMAGTSDFTCSKVLQELEKREWCEAEGTGPARRRRLVQPNALLDAWCEAWPPNKEKRTHWYCFVPPKAGALQQKLRSLVASIPDMITWAYSGAAPANMITPLLTAVTDAEIIIPPGQTDLVAGALGVDAATKGYNLTIVERDSASLLFREAHGDGTWSASPYILYLDLMHGPGRNKELAANLRQQLELATDV</sequence>
<keyword evidence="2" id="KW-1185">Reference proteome</keyword>
<reference evidence="1 2" key="1">
    <citation type="submission" date="2018-07" db="EMBL/GenBank/DDBJ databases">
        <title>Dyella monticola sp. nov. and Dyella psychrodurans sp. nov. isolated from monsoon evergreen broad-leaved forest soil of Dinghu Mountain, China.</title>
        <authorList>
            <person name="Gao Z."/>
            <person name="Qiu L."/>
        </authorList>
    </citation>
    <scope>NUCLEOTIDE SEQUENCE [LARGE SCALE GENOMIC DNA]</scope>
    <source>
        <strain evidence="1 2">4G-K06</strain>
    </source>
</reference>
<proteinExistence type="predicted"/>
<accession>A0A370WU10</accession>